<organism evidence="2 3">
    <name type="scientific">Mariprofundus ferrinatatus</name>
    <dbReference type="NCBI Taxonomy" id="1921087"/>
    <lineage>
        <taxon>Bacteria</taxon>
        <taxon>Pseudomonadati</taxon>
        <taxon>Pseudomonadota</taxon>
        <taxon>Candidatius Mariprofundia</taxon>
        <taxon>Mariprofundales</taxon>
        <taxon>Mariprofundaceae</taxon>
        <taxon>Mariprofundus</taxon>
    </lineage>
</organism>
<keyword evidence="1" id="KW-0472">Membrane</keyword>
<sequence length="68" mass="7697">MDIDLKKLDDGARAVVVMIWFAAIGITLVSGGSEQLGFAIVQALVWTLMFMVFYMLGRWIYKIKRNKG</sequence>
<evidence type="ECO:0000313" key="2">
    <source>
        <dbReference type="EMBL" id="ATX81364.1"/>
    </source>
</evidence>
<protein>
    <submittedName>
        <fullName evidence="2">Uncharacterized protein</fullName>
    </submittedName>
</protein>
<keyword evidence="1" id="KW-1133">Transmembrane helix</keyword>
<proteinExistence type="predicted"/>
<dbReference type="EMBL" id="CP018800">
    <property type="protein sequence ID" value="ATX81364.1"/>
    <property type="molecule type" value="Genomic_DNA"/>
</dbReference>
<keyword evidence="3" id="KW-1185">Reference proteome</keyword>
<feature type="transmembrane region" description="Helical" evidence="1">
    <location>
        <begin position="12"/>
        <end position="30"/>
    </location>
</feature>
<gene>
    <name evidence="2" type="ORF">Ga0123462_0489</name>
</gene>
<feature type="transmembrane region" description="Helical" evidence="1">
    <location>
        <begin position="36"/>
        <end position="57"/>
    </location>
</feature>
<keyword evidence="1" id="KW-0812">Transmembrane</keyword>
<name>A0A2K8L8W1_9PROT</name>
<accession>A0A2K8L8W1</accession>
<dbReference type="AlphaFoldDB" id="A0A2K8L8W1"/>
<dbReference type="KEGG" id="mfn:Ga0123462_0489"/>
<dbReference type="RefSeq" id="WP_100264838.1">
    <property type="nucleotide sequence ID" value="NZ_CP018800.1"/>
</dbReference>
<reference evidence="2 3" key="1">
    <citation type="submission" date="2016-12" db="EMBL/GenBank/DDBJ databases">
        <title>Isolation and genomic insights into novel planktonic Zetaproteobacteria from stratified waters of the Chesapeake Bay.</title>
        <authorList>
            <person name="McAllister S.M."/>
            <person name="Kato S."/>
            <person name="Chan C.S."/>
            <person name="Chiu B.K."/>
            <person name="Field E.K."/>
        </authorList>
    </citation>
    <scope>NUCLEOTIDE SEQUENCE [LARGE SCALE GENOMIC DNA]</scope>
    <source>
        <strain evidence="2 3">CP-8</strain>
    </source>
</reference>
<evidence type="ECO:0000313" key="3">
    <source>
        <dbReference type="Proteomes" id="UP000231637"/>
    </source>
</evidence>
<dbReference type="Proteomes" id="UP000231637">
    <property type="component" value="Chromosome"/>
</dbReference>
<evidence type="ECO:0000256" key="1">
    <source>
        <dbReference type="SAM" id="Phobius"/>
    </source>
</evidence>